<dbReference type="PROSITE" id="PS01162">
    <property type="entry name" value="QOR_ZETA_CRYSTAL"/>
    <property type="match status" value="1"/>
</dbReference>
<dbReference type="InterPro" id="IPR020843">
    <property type="entry name" value="ER"/>
</dbReference>
<dbReference type="GO" id="GO:0016491">
    <property type="term" value="F:oxidoreductase activity"/>
    <property type="evidence" value="ECO:0007669"/>
    <property type="project" value="InterPro"/>
</dbReference>
<protein>
    <submittedName>
        <fullName evidence="2">Alcohol dehydrogenase</fullName>
    </submittedName>
</protein>
<evidence type="ECO:0000313" key="2">
    <source>
        <dbReference type="EMBL" id="SAL06040.1"/>
    </source>
</evidence>
<dbReference type="Pfam" id="PF00107">
    <property type="entry name" value="ADH_zinc_N"/>
    <property type="match status" value="1"/>
</dbReference>
<dbReference type="Gene3D" id="3.40.50.720">
    <property type="entry name" value="NAD(P)-binding Rossmann-like Domain"/>
    <property type="match status" value="1"/>
</dbReference>
<dbReference type="InterPro" id="IPR036291">
    <property type="entry name" value="NAD(P)-bd_dom_sf"/>
</dbReference>
<dbReference type="SUPFAM" id="SSF50129">
    <property type="entry name" value="GroES-like"/>
    <property type="match status" value="1"/>
</dbReference>
<comment type="caution">
    <text evidence="2">The sequence shown here is derived from an EMBL/GenBank/DDBJ whole genome shotgun (WGS) entry which is preliminary data.</text>
</comment>
<accession>A0A158EH60</accession>
<dbReference type="OrthoDB" id="4190732at2"/>
<reference evidence="2" key="1">
    <citation type="submission" date="2016-01" db="EMBL/GenBank/DDBJ databases">
        <authorList>
            <person name="Peeters C."/>
        </authorList>
    </citation>
    <scope>NUCLEOTIDE SEQUENCE</scope>
    <source>
        <strain evidence="2">LMG 29321</strain>
    </source>
</reference>
<dbReference type="PANTHER" id="PTHR43677">
    <property type="entry name" value="SHORT-CHAIN DEHYDROGENASE/REDUCTASE"/>
    <property type="match status" value="1"/>
</dbReference>
<feature type="domain" description="Enoyl reductase (ER)" evidence="1">
    <location>
        <begin position="10"/>
        <end position="326"/>
    </location>
</feature>
<proteinExistence type="predicted"/>
<dbReference type="AlphaFoldDB" id="A0A158EH60"/>
<dbReference type="Gene3D" id="3.90.180.10">
    <property type="entry name" value="Medium-chain alcohol dehydrogenases, catalytic domain"/>
    <property type="match status" value="1"/>
</dbReference>
<dbReference type="GO" id="GO:0008270">
    <property type="term" value="F:zinc ion binding"/>
    <property type="evidence" value="ECO:0007669"/>
    <property type="project" value="InterPro"/>
</dbReference>
<dbReference type="PANTHER" id="PTHR43677:SF4">
    <property type="entry name" value="QUINONE OXIDOREDUCTASE-LIKE PROTEIN 2"/>
    <property type="match status" value="1"/>
</dbReference>
<dbReference type="InterPro" id="IPR051397">
    <property type="entry name" value="Zn-ADH-like_protein"/>
</dbReference>
<dbReference type="SMART" id="SM00829">
    <property type="entry name" value="PKS_ER"/>
    <property type="match status" value="1"/>
</dbReference>
<organism evidence="2 3">
    <name type="scientific">Caballeronia calidae</name>
    <dbReference type="NCBI Taxonomy" id="1777139"/>
    <lineage>
        <taxon>Bacteria</taxon>
        <taxon>Pseudomonadati</taxon>
        <taxon>Pseudomonadota</taxon>
        <taxon>Betaproteobacteria</taxon>
        <taxon>Burkholderiales</taxon>
        <taxon>Burkholderiaceae</taxon>
        <taxon>Caballeronia</taxon>
    </lineage>
</organism>
<dbReference type="InterPro" id="IPR011032">
    <property type="entry name" value="GroES-like_sf"/>
</dbReference>
<evidence type="ECO:0000259" key="1">
    <source>
        <dbReference type="SMART" id="SM00829"/>
    </source>
</evidence>
<keyword evidence="3" id="KW-1185">Reference proteome</keyword>
<dbReference type="EMBL" id="FCOX02000098">
    <property type="protein sequence ID" value="SAL06040.1"/>
    <property type="molecule type" value="Genomic_DNA"/>
</dbReference>
<sequence length="329" mass="34755">MKAIVIDAFKTPEQLSVGDLPDPAVGDNNVLIEVRAAAVNYPDLLVVQGKYQILPERPFAPGKDAAGVVRAVGKNVTRVRPGDRVVAQLEYGAYAELVSAHQRSCFKLPDSMSFTDAAAMGLVYQTAYFALVERGGFKSGEKVLVTGAAGGVGSAAVQLVKGLGGTALAAVNSDEQARFLRDMGADAIIDLSVPGLRDAVREQVRAATAGHGADVLLDTLGGDAFDASLRAMAWCGRAVIIGFAAGRIPEVKVNYLLVKNIGVSGLQWSDYRERQPEKVDSVQQDIFRLYDQGAIKPQIAGALPLDRAGEALTRLASGQVSGKYVLTVD</sequence>
<dbReference type="Proteomes" id="UP000071859">
    <property type="component" value="Unassembled WGS sequence"/>
</dbReference>
<evidence type="ECO:0000313" key="3">
    <source>
        <dbReference type="Proteomes" id="UP000071859"/>
    </source>
</evidence>
<dbReference type="CDD" id="cd08241">
    <property type="entry name" value="QOR1"/>
    <property type="match status" value="1"/>
</dbReference>
<dbReference type="RefSeq" id="WP_062611950.1">
    <property type="nucleotide sequence ID" value="NZ_FCOX02000098.1"/>
</dbReference>
<gene>
    <name evidence="2" type="ORF">AWB78_07844</name>
</gene>
<dbReference type="InterPro" id="IPR013149">
    <property type="entry name" value="ADH-like_C"/>
</dbReference>
<dbReference type="Pfam" id="PF08240">
    <property type="entry name" value="ADH_N"/>
    <property type="match status" value="1"/>
</dbReference>
<dbReference type="InterPro" id="IPR013154">
    <property type="entry name" value="ADH-like_N"/>
</dbReference>
<name>A0A158EH60_9BURK</name>
<dbReference type="InterPro" id="IPR002364">
    <property type="entry name" value="Quin_OxRdtase/zeta-crystal_CS"/>
</dbReference>
<dbReference type="SUPFAM" id="SSF51735">
    <property type="entry name" value="NAD(P)-binding Rossmann-fold domains"/>
    <property type="match status" value="1"/>
</dbReference>